<comment type="subcellular location">
    <subcellularLocation>
        <location evidence="1">Plastid</location>
        <location evidence="1">Chloroplast</location>
    </subcellularLocation>
</comment>
<dbReference type="InterPro" id="IPR001344">
    <property type="entry name" value="Chloro_AB-bd_pln"/>
</dbReference>
<feature type="chain" id="PRO_5012099795" evidence="7">
    <location>
        <begin position="19"/>
        <end position="262"/>
    </location>
</feature>
<dbReference type="Pfam" id="PF00504">
    <property type="entry name" value="Chloroa_b-bind"/>
    <property type="match status" value="1"/>
</dbReference>
<evidence type="ECO:0000256" key="5">
    <source>
        <dbReference type="PIRSR" id="PIRSR601344-1"/>
    </source>
</evidence>
<proteinExistence type="evidence at transcript level"/>
<dbReference type="InterPro" id="IPR022796">
    <property type="entry name" value="Chloroa_b-bind"/>
</dbReference>
<dbReference type="Gene3D" id="1.10.3460.10">
    <property type="entry name" value="Chlorophyll a/b binding protein domain"/>
    <property type="match status" value="1"/>
</dbReference>
<keyword evidence="2" id="KW-0150">Chloroplast</keyword>
<keyword evidence="7" id="KW-0732">Signal</keyword>
<evidence type="ECO:0000256" key="1">
    <source>
        <dbReference type="ARBA" id="ARBA00004229"/>
    </source>
</evidence>
<evidence type="ECO:0000256" key="7">
    <source>
        <dbReference type="SAM" id="SignalP"/>
    </source>
</evidence>
<evidence type="ECO:0000256" key="4">
    <source>
        <dbReference type="ARBA" id="ARBA00022640"/>
    </source>
</evidence>
<keyword evidence="6" id="KW-1133">Transmembrane helix</keyword>
<evidence type="ECO:0000256" key="3">
    <source>
        <dbReference type="ARBA" id="ARBA00022531"/>
    </source>
</evidence>
<feature type="transmembrane region" description="Helical" evidence="6">
    <location>
        <begin position="164"/>
        <end position="184"/>
    </location>
</feature>
<dbReference type="GO" id="GO:0009507">
    <property type="term" value="C:chloroplast"/>
    <property type="evidence" value="ECO:0007669"/>
    <property type="project" value="UniProtKB-SubCell"/>
</dbReference>
<feature type="binding site" evidence="5">
    <location>
        <position position="236"/>
    </location>
    <ligand>
        <name>chlorophyll a</name>
        <dbReference type="ChEBI" id="CHEBI:58416"/>
        <label>1</label>
    </ligand>
</feature>
<keyword evidence="5" id="KW-0148">Chlorophyll</keyword>
<dbReference type="AlphaFoldDB" id="A0A1W5VME3"/>
<feature type="binding site" evidence="5">
    <location>
        <position position="232"/>
    </location>
    <ligand>
        <name>chlorophyll a</name>
        <dbReference type="ChEBI" id="CHEBI:58416"/>
        <label>1</label>
    </ligand>
</feature>
<keyword evidence="5" id="KW-0157">Chromophore</keyword>
<feature type="binding site" description="axial binding residue" evidence="5">
    <location>
        <position position="123"/>
    </location>
    <ligand>
        <name>chlorophyll b</name>
        <dbReference type="ChEBI" id="CHEBI:61721"/>
        <label>1</label>
    </ligand>
    <ligandPart>
        <name>Mg</name>
        <dbReference type="ChEBI" id="CHEBI:25107"/>
    </ligandPart>
</feature>
<keyword evidence="3" id="KW-0602">Photosynthesis</keyword>
<dbReference type="PANTHER" id="PTHR21649">
    <property type="entry name" value="CHLOROPHYLL A/B BINDING PROTEIN"/>
    <property type="match status" value="1"/>
</dbReference>
<sequence>MMKTLAFVMICLAGLGFGEEVAPEAQEAQKVLSNVLLAARAAPARKPAGKAASTAAALKKQKASSSGFDANELAGVAKPGKNLFGFTNVDPYDLGYFDPSGFTVGASENKVRVYREAELKHCRIAMLAALGFFVGEQFHPLFDGEIDGASVDALQKSLELSGQVWVLPVLAIIFFEAISAVAIFRQSQDPGKTFELTSDYTPGDVLSPLGITFDPLGLKPKDPEKLKEIQTKELNNGRAAMIGILGMFTQEAITHEPIFPLR</sequence>
<feature type="binding site" evidence="5">
    <location>
        <position position="121"/>
    </location>
    <ligand>
        <name>chlorophyll a</name>
        <dbReference type="ChEBI" id="CHEBI:58416"/>
        <label>1</label>
    </ligand>
</feature>
<dbReference type="GO" id="GO:0016020">
    <property type="term" value="C:membrane"/>
    <property type="evidence" value="ECO:0007669"/>
    <property type="project" value="InterPro"/>
</dbReference>
<feature type="signal peptide" evidence="7">
    <location>
        <begin position="1"/>
        <end position="18"/>
    </location>
</feature>
<feature type="binding site" evidence="5">
    <location>
        <position position="238"/>
    </location>
    <ligand>
        <name>chlorophyll a</name>
        <dbReference type="ChEBI" id="CHEBI:58416"/>
        <label>1</label>
    </ligand>
</feature>
<feature type="binding site" evidence="5">
    <location>
        <position position="118"/>
    </location>
    <ligand>
        <name>chlorophyll a</name>
        <dbReference type="ChEBI" id="CHEBI:58416"/>
        <label>1</label>
    </ligand>
</feature>
<dbReference type="SUPFAM" id="SSF103511">
    <property type="entry name" value="Chlorophyll a-b binding protein"/>
    <property type="match status" value="1"/>
</dbReference>
<dbReference type="GO" id="GO:0016168">
    <property type="term" value="F:chlorophyll binding"/>
    <property type="evidence" value="ECO:0007669"/>
    <property type="project" value="UniProtKB-KW"/>
</dbReference>
<dbReference type="GO" id="GO:0009765">
    <property type="term" value="P:photosynthesis, light harvesting"/>
    <property type="evidence" value="ECO:0007669"/>
    <property type="project" value="InterPro"/>
</dbReference>
<dbReference type="EMBL" id="KX524137">
    <property type="protein sequence ID" value="ARG42300.1"/>
    <property type="molecule type" value="mRNA"/>
</dbReference>
<keyword evidence="6" id="KW-0472">Membrane</keyword>
<feature type="binding site" evidence="5">
    <location>
        <position position="250"/>
    </location>
    <ligand>
        <name>chlorophyll a</name>
        <dbReference type="ChEBI" id="CHEBI:58416"/>
        <label>1</label>
    </ligand>
</feature>
<protein>
    <submittedName>
        <fullName evidence="8">Chloroplast light-harvesting complex stress-related protein 5</fullName>
    </submittedName>
</protein>
<organism evidence="8">
    <name type="scientific">Karlodinium veneficum</name>
    <name type="common">Dinoflagellate</name>
    <name type="synonym">Karlodinium micrum</name>
    <dbReference type="NCBI Taxonomy" id="407301"/>
    <lineage>
        <taxon>Eukaryota</taxon>
        <taxon>Sar</taxon>
        <taxon>Alveolata</taxon>
        <taxon>Dinophyceae</taxon>
        <taxon>Gymnodiniales</taxon>
        <taxon>Kareniaceae</taxon>
        <taxon>Karlodinium</taxon>
    </lineage>
</organism>
<keyword evidence="6" id="KW-0812">Transmembrane</keyword>
<accession>A0A1W5VME3</accession>
<keyword evidence="4" id="KW-0934">Plastid</keyword>
<evidence type="ECO:0000313" key="8">
    <source>
        <dbReference type="EMBL" id="ARG42300.1"/>
    </source>
</evidence>
<name>A0A1W5VME3_KARVE</name>
<evidence type="ECO:0000256" key="2">
    <source>
        <dbReference type="ARBA" id="ARBA00022528"/>
    </source>
</evidence>
<feature type="binding site" evidence="5">
    <location>
        <position position="233"/>
    </location>
    <ligand>
        <name>chlorophyll a</name>
        <dbReference type="ChEBI" id="CHEBI:58416"/>
        <label>1</label>
    </ligand>
</feature>
<evidence type="ECO:0000256" key="6">
    <source>
        <dbReference type="SAM" id="Phobius"/>
    </source>
</evidence>
<reference evidence="8" key="1">
    <citation type="journal article" date="2017" name="Front. Microbiol.">
        <title>Enhancement of Non-photochemical Quenching as an Adaptive Strategy under Phosphorus Deprivation in the Dinoflagellate Karlodinium veneficum.</title>
        <authorList>
            <person name="Cui Y."/>
            <person name="Zhang H."/>
            <person name="Lin S."/>
        </authorList>
    </citation>
    <scope>NUCLEOTIDE SEQUENCE</scope>
</reference>